<accession>A5DAP2</accession>
<dbReference type="EMBL" id="CH408155">
    <property type="protein sequence ID" value="EDK36249.2"/>
    <property type="molecule type" value="Genomic_DNA"/>
</dbReference>
<dbReference type="CDD" id="cd19677">
    <property type="entry name" value="UBR-box_UBR7"/>
    <property type="match status" value="1"/>
</dbReference>
<dbReference type="GeneID" id="5129211"/>
<evidence type="ECO:0000259" key="6">
    <source>
        <dbReference type="PROSITE" id="PS51157"/>
    </source>
</evidence>
<evidence type="ECO:0000256" key="4">
    <source>
        <dbReference type="PROSITE-ProRule" id="PRU00508"/>
    </source>
</evidence>
<evidence type="ECO:0000313" key="8">
    <source>
        <dbReference type="Proteomes" id="UP000001997"/>
    </source>
</evidence>
<dbReference type="GO" id="GO:0061630">
    <property type="term" value="F:ubiquitin protein ligase activity"/>
    <property type="evidence" value="ECO:0007669"/>
    <property type="project" value="InterPro"/>
</dbReference>
<gene>
    <name evidence="7" type="ORF">PGUG_00347</name>
</gene>
<dbReference type="OMA" id="GAMVYNH"/>
<feature type="compositionally biased region" description="Basic residues" evidence="5">
    <location>
        <begin position="105"/>
        <end position="114"/>
    </location>
</feature>
<keyword evidence="3" id="KW-0862">Zinc</keyword>
<dbReference type="PANTHER" id="PTHR13513">
    <property type="entry name" value="E3 UBIQUITIN-PROTEIN LIGASE UBR7"/>
    <property type="match status" value="1"/>
</dbReference>
<evidence type="ECO:0000256" key="1">
    <source>
        <dbReference type="ARBA" id="ARBA00022723"/>
    </source>
</evidence>
<dbReference type="GO" id="GO:0005737">
    <property type="term" value="C:cytoplasm"/>
    <property type="evidence" value="ECO:0007669"/>
    <property type="project" value="TreeGrafter"/>
</dbReference>
<name>A5DAP2_PICGU</name>
<dbReference type="InterPro" id="IPR047506">
    <property type="entry name" value="UBR7-like_UBR-box"/>
</dbReference>
<dbReference type="eggNOG" id="KOG2752">
    <property type="taxonomic scope" value="Eukaryota"/>
</dbReference>
<dbReference type="InterPro" id="IPR040204">
    <property type="entry name" value="UBR7"/>
</dbReference>
<dbReference type="Pfam" id="PF02207">
    <property type="entry name" value="zf-UBR"/>
    <property type="match status" value="1"/>
</dbReference>
<dbReference type="GO" id="GO:0008270">
    <property type="term" value="F:zinc ion binding"/>
    <property type="evidence" value="ECO:0007669"/>
    <property type="project" value="UniProtKB-KW"/>
</dbReference>
<feature type="domain" description="UBR-type" evidence="6">
    <location>
        <begin position="30"/>
        <end position="108"/>
    </location>
</feature>
<feature type="zinc finger region" description="UBR-type" evidence="4">
    <location>
        <begin position="30"/>
        <end position="108"/>
    </location>
</feature>
<organism evidence="7 8">
    <name type="scientific">Meyerozyma guilliermondii (strain ATCC 6260 / CBS 566 / DSM 6381 / JCM 1539 / NBRC 10279 / NRRL Y-324)</name>
    <name type="common">Yeast</name>
    <name type="synonym">Candida guilliermondii</name>
    <dbReference type="NCBI Taxonomy" id="294746"/>
    <lineage>
        <taxon>Eukaryota</taxon>
        <taxon>Fungi</taxon>
        <taxon>Dikarya</taxon>
        <taxon>Ascomycota</taxon>
        <taxon>Saccharomycotina</taxon>
        <taxon>Pichiomycetes</taxon>
        <taxon>Debaryomycetaceae</taxon>
        <taxon>Meyerozyma</taxon>
    </lineage>
</organism>
<dbReference type="KEGG" id="pgu:PGUG_00347"/>
<proteinExistence type="predicted"/>
<protein>
    <recommendedName>
        <fullName evidence="6">UBR-type domain-containing protein</fullName>
    </recommendedName>
</protein>
<evidence type="ECO:0000256" key="2">
    <source>
        <dbReference type="ARBA" id="ARBA00022771"/>
    </source>
</evidence>
<evidence type="ECO:0000313" key="7">
    <source>
        <dbReference type="EMBL" id="EDK36249.2"/>
    </source>
</evidence>
<dbReference type="PROSITE" id="PS51157">
    <property type="entry name" value="ZF_UBR"/>
    <property type="match status" value="1"/>
</dbReference>
<keyword evidence="2" id="KW-0863">Zinc-finger</keyword>
<keyword evidence="8" id="KW-1185">Reference proteome</keyword>
<dbReference type="PANTHER" id="PTHR13513:SF9">
    <property type="entry name" value="E3 UBIQUITIN-PROTEIN LIGASE UBR7-RELATED"/>
    <property type="match status" value="1"/>
</dbReference>
<dbReference type="Proteomes" id="UP000001997">
    <property type="component" value="Unassembled WGS sequence"/>
</dbReference>
<dbReference type="InParanoid" id="A5DAP2"/>
<dbReference type="AlphaFoldDB" id="A5DAP2"/>
<keyword evidence="1" id="KW-0479">Metal-binding</keyword>
<feature type="region of interest" description="Disordered" evidence="5">
    <location>
        <begin position="101"/>
        <end position="159"/>
    </location>
</feature>
<dbReference type="SMART" id="SM00396">
    <property type="entry name" value="ZnF_UBR1"/>
    <property type="match status" value="1"/>
</dbReference>
<dbReference type="Gene3D" id="3.30.40.10">
    <property type="entry name" value="Zinc/RING finger domain, C3HC4 (zinc finger)"/>
    <property type="match status" value="1"/>
</dbReference>
<dbReference type="OrthoDB" id="5795902at2759"/>
<dbReference type="InterPro" id="IPR013083">
    <property type="entry name" value="Znf_RING/FYVE/PHD"/>
</dbReference>
<dbReference type="InterPro" id="IPR003126">
    <property type="entry name" value="Znf_UBR"/>
</dbReference>
<evidence type="ECO:0000256" key="5">
    <source>
        <dbReference type="SAM" id="MobiDB-lite"/>
    </source>
</evidence>
<feature type="compositionally biased region" description="Basic and acidic residues" evidence="5">
    <location>
        <begin position="239"/>
        <end position="250"/>
    </location>
</feature>
<evidence type="ECO:0000256" key="3">
    <source>
        <dbReference type="ARBA" id="ARBA00022833"/>
    </source>
</evidence>
<dbReference type="VEuPathDB" id="FungiDB:PGUG_00347"/>
<feature type="region of interest" description="Disordered" evidence="5">
    <location>
        <begin position="219"/>
        <end position="259"/>
    </location>
</feature>
<dbReference type="RefSeq" id="XP_001486970.2">
    <property type="nucleotide sequence ID" value="XM_001486920.1"/>
</dbReference>
<dbReference type="STRING" id="294746.A5DAP2"/>
<reference evidence="7 8" key="1">
    <citation type="journal article" date="2009" name="Nature">
        <title>Evolution of pathogenicity and sexual reproduction in eight Candida genomes.</title>
        <authorList>
            <person name="Butler G."/>
            <person name="Rasmussen M.D."/>
            <person name="Lin M.F."/>
            <person name="Santos M.A."/>
            <person name="Sakthikumar S."/>
            <person name="Munro C.A."/>
            <person name="Rheinbay E."/>
            <person name="Grabherr M."/>
            <person name="Forche A."/>
            <person name="Reedy J.L."/>
            <person name="Agrafioti I."/>
            <person name="Arnaud M.B."/>
            <person name="Bates S."/>
            <person name="Brown A.J."/>
            <person name="Brunke S."/>
            <person name="Costanzo M.C."/>
            <person name="Fitzpatrick D.A."/>
            <person name="de Groot P.W."/>
            <person name="Harris D."/>
            <person name="Hoyer L.L."/>
            <person name="Hube B."/>
            <person name="Klis F.M."/>
            <person name="Kodira C."/>
            <person name="Lennard N."/>
            <person name="Logue M.E."/>
            <person name="Martin R."/>
            <person name="Neiman A.M."/>
            <person name="Nikolaou E."/>
            <person name="Quail M.A."/>
            <person name="Quinn J."/>
            <person name="Santos M.C."/>
            <person name="Schmitzberger F.F."/>
            <person name="Sherlock G."/>
            <person name="Shah P."/>
            <person name="Silverstein K.A."/>
            <person name="Skrzypek M.S."/>
            <person name="Soll D."/>
            <person name="Staggs R."/>
            <person name="Stansfield I."/>
            <person name="Stumpf M.P."/>
            <person name="Sudbery P.E."/>
            <person name="Srikantha T."/>
            <person name="Zeng Q."/>
            <person name="Berman J."/>
            <person name="Berriman M."/>
            <person name="Heitman J."/>
            <person name="Gow N.A."/>
            <person name="Lorenz M.C."/>
            <person name="Birren B.W."/>
            <person name="Kellis M."/>
            <person name="Cuomo C.A."/>
        </authorList>
    </citation>
    <scope>NUCLEOTIDE SEQUENCE [LARGE SCALE GENOMIC DNA]</scope>
    <source>
        <strain evidence="8">ATCC 6260 / CBS 566 / DSM 6381 / JCM 1539 / NBRC 10279 / NRRL Y-324</strain>
    </source>
</reference>
<feature type="region of interest" description="Disordered" evidence="5">
    <location>
        <begin position="306"/>
        <end position="325"/>
    </location>
</feature>
<sequence length="456" mass="52161">MSDSITAVDYLESQRELEQEARTLMPFDPTECTYTMGELRQPVYACLTCSKSQNNDDFVPIGVCYSCSIQCHADHDLVELFSKRNFTCDCGTTRMSHVPRGGCTLRHHQKRSRRSSNQSSISSTPVLRAGLGSASENLRDRRNSLESSQSSPADDIPASGNLYNQNFKGLFCSCSEPYNPLDESRVMVQCHFGFVCGEDWYHEDCILGVKASPKSTFSESKNRLDDLEPPAEDAQSESSLKRESPVKQETPKPSQRSPFPNLDDFDSFICWKCVEVFPAVFEELAEHTDIVLKKLPYHQVSSIEEWNTANERQPSDEGPQKKKIKTENPSTFRYSVFLNNGFQDHMKRLRKTLEEQPEKAKFRLLDFLTNYEYLYMDDPVYEPPADEDDDGSTLLDLGAEALHSLPREQAIEGLQVYDKIRSKLRDFFKPFAEEGKVVTEDKVREFFEQMKKSDDH</sequence>
<dbReference type="HOGENOM" id="CLU_025221_1_0_1"/>